<reference evidence="2 3" key="1">
    <citation type="submission" date="2018-08" db="EMBL/GenBank/DDBJ databases">
        <title>Genomic Encyclopedia of Archaeal and Bacterial Type Strains, Phase II (KMG-II): from individual species to whole genera.</title>
        <authorList>
            <person name="Goeker M."/>
        </authorList>
    </citation>
    <scope>NUCLEOTIDE SEQUENCE [LARGE SCALE GENOMIC DNA]</scope>
    <source>
        <strain evidence="2 3">DSM 2261</strain>
    </source>
</reference>
<accession>A0ABX9K4A3</accession>
<dbReference type="Pfam" id="PF00903">
    <property type="entry name" value="Glyoxalase"/>
    <property type="match status" value="1"/>
</dbReference>
<protein>
    <submittedName>
        <fullName evidence="2">Enzyme related to lactoylglutathione lyase</fullName>
    </submittedName>
</protein>
<feature type="domain" description="VOC" evidence="1">
    <location>
        <begin position="5"/>
        <end position="135"/>
    </location>
</feature>
<organism evidence="2 3">
    <name type="scientific">Archangium gephyra</name>
    <dbReference type="NCBI Taxonomy" id="48"/>
    <lineage>
        <taxon>Bacteria</taxon>
        <taxon>Pseudomonadati</taxon>
        <taxon>Myxococcota</taxon>
        <taxon>Myxococcia</taxon>
        <taxon>Myxococcales</taxon>
        <taxon>Cystobacterineae</taxon>
        <taxon>Archangiaceae</taxon>
        <taxon>Archangium</taxon>
    </lineage>
</organism>
<evidence type="ECO:0000313" key="3">
    <source>
        <dbReference type="Proteomes" id="UP000256345"/>
    </source>
</evidence>
<dbReference type="EMBL" id="QUMU01000004">
    <property type="protein sequence ID" value="REG32913.1"/>
    <property type="molecule type" value="Genomic_DNA"/>
</dbReference>
<dbReference type="InterPro" id="IPR004360">
    <property type="entry name" value="Glyas_Fos-R_dOase_dom"/>
</dbReference>
<dbReference type="PROSITE" id="PS51819">
    <property type="entry name" value="VOC"/>
    <property type="match status" value="1"/>
</dbReference>
<dbReference type="Proteomes" id="UP000256345">
    <property type="component" value="Unassembled WGS sequence"/>
</dbReference>
<dbReference type="InterPro" id="IPR029068">
    <property type="entry name" value="Glyas_Bleomycin-R_OHBP_Dase"/>
</dbReference>
<dbReference type="SUPFAM" id="SSF54593">
    <property type="entry name" value="Glyoxalase/Bleomycin resistance protein/Dihydroxybiphenyl dioxygenase"/>
    <property type="match status" value="1"/>
</dbReference>
<sequence>MPPPRRLTVRPQPLIAVKDVKASSAWYQTLLQLHGGDADHPHRLVYDRLWSGETLVLQLHRWDAEEHPNLMGADRAPHGHGVLLWFELDDFDAAVERVRRLGARVIEEPHVNPAPQHREIWIEDLDGYVVVLASPDGEAS</sequence>
<proteinExistence type="predicted"/>
<keyword evidence="3" id="KW-1185">Reference proteome</keyword>
<dbReference type="GO" id="GO:0016829">
    <property type="term" value="F:lyase activity"/>
    <property type="evidence" value="ECO:0007669"/>
    <property type="project" value="UniProtKB-KW"/>
</dbReference>
<evidence type="ECO:0000259" key="1">
    <source>
        <dbReference type="PROSITE" id="PS51819"/>
    </source>
</evidence>
<name>A0ABX9K4A3_9BACT</name>
<gene>
    <name evidence="2" type="ORF">ATI61_104203</name>
</gene>
<comment type="caution">
    <text evidence="2">The sequence shown here is derived from an EMBL/GenBank/DDBJ whole genome shotgun (WGS) entry which is preliminary data.</text>
</comment>
<evidence type="ECO:0000313" key="2">
    <source>
        <dbReference type="EMBL" id="REG32913.1"/>
    </source>
</evidence>
<dbReference type="Gene3D" id="3.10.180.10">
    <property type="entry name" value="2,3-Dihydroxybiphenyl 1,2-Dioxygenase, domain 1"/>
    <property type="match status" value="1"/>
</dbReference>
<dbReference type="CDD" id="cd06587">
    <property type="entry name" value="VOC"/>
    <property type="match status" value="1"/>
</dbReference>
<dbReference type="InterPro" id="IPR037523">
    <property type="entry name" value="VOC_core"/>
</dbReference>
<keyword evidence="2" id="KW-0456">Lyase</keyword>